<evidence type="ECO:0000256" key="3">
    <source>
        <dbReference type="ARBA" id="ARBA00022679"/>
    </source>
</evidence>
<keyword evidence="3" id="KW-0808">Transferase</keyword>
<dbReference type="CDD" id="cd02537">
    <property type="entry name" value="GT8_Glycogenin"/>
    <property type="match status" value="1"/>
</dbReference>
<protein>
    <recommendedName>
        <fullName evidence="11">Hexosyltransferase</fullName>
        <ecNumber evidence="11">2.4.1.-</ecNumber>
    </recommendedName>
</protein>
<dbReference type="InterPro" id="IPR029044">
    <property type="entry name" value="Nucleotide-diphossugar_trans"/>
</dbReference>
<dbReference type="RefSeq" id="XP_016504570.2">
    <property type="nucleotide sequence ID" value="XM_016649084.2"/>
</dbReference>
<organism evidence="12 13">
    <name type="scientific">Nicotiana tabacum</name>
    <name type="common">Common tobacco</name>
    <dbReference type="NCBI Taxonomy" id="4097"/>
    <lineage>
        <taxon>Eukaryota</taxon>
        <taxon>Viridiplantae</taxon>
        <taxon>Streptophyta</taxon>
        <taxon>Embryophyta</taxon>
        <taxon>Tracheophyta</taxon>
        <taxon>Spermatophyta</taxon>
        <taxon>Magnoliopsida</taxon>
        <taxon>eudicotyledons</taxon>
        <taxon>Gunneridae</taxon>
        <taxon>Pentapetalae</taxon>
        <taxon>asterids</taxon>
        <taxon>lamiids</taxon>
        <taxon>Solanales</taxon>
        <taxon>Solanaceae</taxon>
        <taxon>Nicotianoideae</taxon>
        <taxon>Nicotianeae</taxon>
        <taxon>Nicotiana</taxon>
    </lineage>
</organism>
<dbReference type="RefSeq" id="XP_016504570.1">
    <property type="nucleotide sequence ID" value="XM_016649084.1"/>
</dbReference>
<evidence type="ECO:0000256" key="9">
    <source>
        <dbReference type="ARBA" id="ARBA00023316"/>
    </source>
</evidence>
<dbReference type="PaxDb" id="4097-A0A1S4CTX4"/>
<evidence type="ECO:0000256" key="11">
    <source>
        <dbReference type="RuleBase" id="RU362027"/>
    </source>
</evidence>
<dbReference type="SUPFAM" id="SSF53448">
    <property type="entry name" value="Nucleotide-diphospho-sugar transferases"/>
    <property type="match status" value="1"/>
</dbReference>
<keyword evidence="4" id="KW-0812">Transmembrane</keyword>
<keyword evidence="8" id="KW-0464">Manganese</keyword>
<keyword evidence="9" id="KW-0961">Cell wall biogenesis/degradation</keyword>
<dbReference type="GO" id="GO:0046872">
    <property type="term" value="F:metal ion binding"/>
    <property type="evidence" value="ECO:0007669"/>
    <property type="project" value="UniProtKB-KW"/>
</dbReference>
<dbReference type="AlphaFoldDB" id="A0A1S4CTX4"/>
<dbReference type="EC" id="2.4.1.-" evidence="11"/>
<reference evidence="12" key="1">
    <citation type="journal article" date="2014" name="Nat. Commun.">
        <title>The tobacco genome sequence and its comparison with those of tomato and potato.</title>
        <authorList>
            <person name="Sierro N."/>
            <person name="Battey J.N."/>
            <person name="Ouadi S."/>
            <person name="Bakaher N."/>
            <person name="Bovet L."/>
            <person name="Willig A."/>
            <person name="Goepfert S."/>
            <person name="Peitsch M.C."/>
            <person name="Ivanov N.V."/>
        </authorList>
    </citation>
    <scope>NUCLEOTIDE SEQUENCE [LARGE SCALE GENOMIC DNA]</scope>
</reference>
<dbReference type="Pfam" id="PF01501">
    <property type="entry name" value="Glyco_transf_8"/>
    <property type="match status" value="1"/>
</dbReference>
<keyword evidence="5" id="KW-0479">Metal-binding</keyword>
<evidence type="ECO:0000256" key="8">
    <source>
        <dbReference type="ARBA" id="ARBA00023211"/>
    </source>
</evidence>
<sequence length="579" mass="67893">MMNMKAPLSKALIIKINLVFLACFLIAYAGLLLRPSTSVYHENAESIVVCSSRECKAGGEIKMKEELKQPVVNDTIRKMIKHDQLSSFLDTMGKGTNSKIGMVNMEDENISDWSKHGDIIIPVEFEKVSDLFEWKDLFPPWIDEEEEIIVPKCPKISMPVFDNYGRMDMIVAKLPCKYPEEGWGRDVFRVQVHLVVANLVVKRGKKGLNGKIKVVFLSKCRPMVELFRCDDLMKQEGDWWYYQLDVVKLEQKVSLPIGSCNLALPFWGKEMNEVYDVSHIKSITKTAKREAYATVLHSSEDYVCGALALAQSLLRTGTKHDLLLLLDLSISEPKREALVKAGWKLRFIDRIRNPRAKNKTYNEYNYSKFRLWQLTDYDKIIFVDSDIIVLRNIDFLFYLPQLSATGNSRSIFNSGLMVIEPSNCTFDMFMQRTKDVISYNGGDQGFLNEVFVWWHRLPRRINFLKDFWTKKNGISRKDHWYGADPPILYTIHYLGLKPWMCYRDYDCNWNVLEYHEYANDDAHWRWWKFHDTMDEKLQKYCGLSRLDIIRLEWMRNKAEKLGFKNEHWKINVTDPRRLV</sequence>
<keyword evidence="12" id="KW-1185">Reference proteome</keyword>
<evidence type="ECO:0000256" key="4">
    <source>
        <dbReference type="ARBA" id="ARBA00022692"/>
    </source>
</evidence>
<evidence type="ECO:0000256" key="6">
    <source>
        <dbReference type="ARBA" id="ARBA00022989"/>
    </source>
</evidence>
<dbReference type="PANTHER" id="PTHR11183">
    <property type="entry name" value="GLYCOGENIN SUBFAMILY MEMBER"/>
    <property type="match status" value="1"/>
</dbReference>
<keyword evidence="2" id="KW-0328">Glycosyltransferase</keyword>
<gene>
    <name evidence="13" type="primary">LOC107822525</name>
</gene>
<evidence type="ECO:0000313" key="13">
    <source>
        <dbReference type="RefSeq" id="XP_016504570.2"/>
    </source>
</evidence>
<proteinExistence type="inferred from homology"/>
<keyword evidence="7" id="KW-0472">Membrane</keyword>
<dbReference type="Gene3D" id="3.90.550.10">
    <property type="entry name" value="Spore Coat Polysaccharide Biosynthesis Protein SpsA, Chain A"/>
    <property type="match status" value="1"/>
</dbReference>
<evidence type="ECO:0000256" key="5">
    <source>
        <dbReference type="ARBA" id="ARBA00022723"/>
    </source>
</evidence>
<dbReference type="GO" id="GO:0016757">
    <property type="term" value="F:glycosyltransferase activity"/>
    <property type="evidence" value="ECO:0000318"/>
    <property type="project" value="GO_Central"/>
</dbReference>
<dbReference type="FunFam" id="3.90.550.10:FF:000018">
    <property type="entry name" value="Hexosyltransferase"/>
    <property type="match status" value="1"/>
</dbReference>
<accession>A0A1S4CTX4</accession>
<keyword evidence="6" id="KW-1133">Transmembrane helix</keyword>
<comment type="similarity">
    <text evidence="10">Belongs to the glycosyltransferase 8 family. Glycogenin subfamily.</text>
</comment>
<dbReference type="InterPro" id="IPR050587">
    <property type="entry name" value="GNT1/Glycosyltrans_8"/>
</dbReference>
<reference evidence="13" key="2">
    <citation type="submission" date="2025-08" db="UniProtKB">
        <authorList>
            <consortium name="RefSeq"/>
        </authorList>
    </citation>
    <scope>IDENTIFICATION</scope>
    <source>
        <tissue evidence="13">Leaf</tissue>
    </source>
</reference>
<dbReference type="KEGG" id="nta:107822525"/>
<name>A0A1S4CTX4_TOBAC</name>
<evidence type="ECO:0000256" key="2">
    <source>
        <dbReference type="ARBA" id="ARBA00022676"/>
    </source>
</evidence>
<dbReference type="GO" id="GO:0071555">
    <property type="term" value="P:cell wall organization"/>
    <property type="evidence" value="ECO:0007669"/>
    <property type="project" value="UniProtKB-KW"/>
</dbReference>
<dbReference type="Proteomes" id="UP000790787">
    <property type="component" value="Chromosome 20"/>
</dbReference>
<dbReference type="GO" id="GO:0000139">
    <property type="term" value="C:Golgi membrane"/>
    <property type="evidence" value="ECO:0007669"/>
    <property type="project" value="UniProtKB-SubCell"/>
</dbReference>
<dbReference type="GO" id="GO:0045492">
    <property type="term" value="P:xylan biosynthetic process"/>
    <property type="evidence" value="ECO:0000318"/>
    <property type="project" value="GO_Central"/>
</dbReference>
<dbReference type="STRING" id="4097.A0A1S4CTX4"/>
<evidence type="ECO:0000256" key="10">
    <source>
        <dbReference type="ARBA" id="ARBA00038162"/>
    </source>
</evidence>
<evidence type="ECO:0000313" key="12">
    <source>
        <dbReference type="Proteomes" id="UP000790787"/>
    </source>
</evidence>
<dbReference type="OMA" id="ANDDAHW"/>
<dbReference type="GeneID" id="107822525"/>
<dbReference type="InterPro" id="IPR002495">
    <property type="entry name" value="Glyco_trans_8"/>
</dbReference>
<dbReference type="OrthoDB" id="2014201at2759"/>
<evidence type="ECO:0000256" key="7">
    <source>
        <dbReference type="ARBA" id="ARBA00023136"/>
    </source>
</evidence>
<comment type="subcellular location">
    <subcellularLocation>
        <location evidence="1">Golgi apparatus membrane</location>
        <topology evidence="1">Single-pass type II membrane protein</topology>
    </subcellularLocation>
</comment>
<evidence type="ECO:0000256" key="1">
    <source>
        <dbReference type="ARBA" id="ARBA00004323"/>
    </source>
</evidence>